<comment type="caution">
    <text evidence="2">The sequence shown here is derived from an EMBL/GenBank/DDBJ whole genome shotgun (WGS) entry which is preliminary data.</text>
</comment>
<sequence length="220" mass="24910">MKKLLAATIIMTSLVSPVVMNQSAEAATKLEKKTIYLPKFNKATFDQMKKGTYKYHGVGLGMTKKQVEAQIGKTSITQGHHDKDDTMGTHVLSVYGKSERLWLNFYDINYKTKFNNAKLATMTFIVEDKNITKKAFEKYTGKATGYEGSMKSNKNIARYYGNLGVVYYKDKGTWKVAEYSMLSPMNEVGMHEYGYKEGRKLPAGVKLPEWITADNGVEYQ</sequence>
<keyword evidence="3" id="KW-1185">Reference proteome</keyword>
<evidence type="ECO:0000313" key="3">
    <source>
        <dbReference type="Proteomes" id="UP000249808"/>
    </source>
</evidence>
<evidence type="ECO:0000256" key="1">
    <source>
        <dbReference type="SAM" id="SignalP"/>
    </source>
</evidence>
<organism evidence="2 3">
    <name type="scientific">Macrococcus epidermidis</name>
    <dbReference type="NCBI Taxonomy" id="1902580"/>
    <lineage>
        <taxon>Bacteria</taxon>
        <taxon>Bacillati</taxon>
        <taxon>Bacillota</taxon>
        <taxon>Bacilli</taxon>
        <taxon>Bacillales</taxon>
        <taxon>Staphylococcaceae</taxon>
        <taxon>Macrococcus</taxon>
    </lineage>
</organism>
<name>A0A327ZW42_9STAP</name>
<dbReference type="EMBL" id="PZJH01000001">
    <property type="protein sequence ID" value="RAK46452.1"/>
    <property type="molecule type" value="Genomic_DNA"/>
</dbReference>
<evidence type="ECO:0008006" key="4">
    <source>
        <dbReference type="Google" id="ProtNLM"/>
    </source>
</evidence>
<reference evidence="2 3" key="1">
    <citation type="journal article" date="2018" name="Front. Microbiol.">
        <title>Description and Comparative Genomics of Macrococcus caseolyticus subsp. hominis subsp. nov., Macrococcus goetzii sp. nov., Macrococcus epidermidis sp. nov., and Macrococcus bohemicus sp. nov., Novel Macrococci From Human Clinical Material With Virulence Potential and Suspected Uptake of Foreign DNA by Natural Transformation.</title>
        <authorList>
            <person name="Maslanova I."/>
            <person name="Wertheimer Z."/>
            <person name="Sedlacek I."/>
            <person name="Svec P."/>
            <person name="Indrakova A."/>
            <person name="Kovarovic V."/>
            <person name="Schumann P."/>
            <person name="Sproer C."/>
            <person name="Kralova S."/>
            <person name="Sedo O."/>
            <person name="Kristofova L."/>
            <person name="Vrbovska V."/>
            <person name="Fuzik T."/>
            <person name="Petras P."/>
            <person name="Zdrahal Z."/>
            <person name="Ruzickova V."/>
            <person name="Doskar J."/>
            <person name="Pantucek R."/>
        </authorList>
    </citation>
    <scope>NUCLEOTIDE SEQUENCE [LARGE SCALE GENOMIC DNA]</scope>
    <source>
        <strain evidence="2 3">01/688</strain>
    </source>
</reference>
<dbReference type="AlphaFoldDB" id="A0A327ZW42"/>
<accession>A0A327ZW42</accession>
<dbReference type="RefSeq" id="WP_111714576.1">
    <property type="nucleotide sequence ID" value="NZ_JBHSSR010000001.1"/>
</dbReference>
<evidence type="ECO:0000313" key="2">
    <source>
        <dbReference type="EMBL" id="RAK46452.1"/>
    </source>
</evidence>
<keyword evidence="1" id="KW-0732">Signal</keyword>
<feature type="chain" id="PRO_5016238106" description="Lipoprotein" evidence="1">
    <location>
        <begin position="27"/>
        <end position="220"/>
    </location>
</feature>
<proteinExistence type="predicted"/>
<dbReference type="Proteomes" id="UP000249808">
    <property type="component" value="Unassembled WGS sequence"/>
</dbReference>
<gene>
    <name evidence="2" type="ORF">BHU61_03075</name>
</gene>
<feature type="signal peptide" evidence="1">
    <location>
        <begin position="1"/>
        <end position="26"/>
    </location>
</feature>
<protein>
    <recommendedName>
        <fullName evidence="4">Lipoprotein</fullName>
    </recommendedName>
</protein>